<proteinExistence type="inferred from homology"/>
<dbReference type="Pfam" id="PF00067">
    <property type="entry name" value="p450"/>
    <property type="match status" value="1"/>
</dbReference>
<evidence type="ECO:0000256" key="5">
    <source>
        <dbReference type="ARBA" id="ARBA00023004"/>
    </source>
</evidence>
<keyword evidence="4 7" id="KW-0560">Oxidoreductase</keyword>
<evidence type="ECO:0000256" key="4">
    <source>
        <dbReference type="ARBA" id="ARBA00023002"/>
    </source>
</evidence>
<dbReference type="HOGENOM" id="CLU_033716_1_0_11"/>
<dbReference type="FunFam" id="1.10.630.10:FF:000018">
    <property type="entry name" value="Cytochrome P450 monooxygenase"/>
    <property type="match status" value="1"/>
</dbReference>
<dbReference type="AlphaFoldDB" id="I0UWP8"/>
<evidence type="ECO:0000313" key="9">
    <source>
        <dbReference type="Proteomes" id="UP000004691"/>
    </source>
</evidence>
<name>I0UWP8_9PSEU</name>
<evidence type="ECO:0000256" key="6">
    <source>
        <dbReference type="ARBA" id="ARBA00023033"/>
    </source>
</evidence>
<dbReference type="InterPro" id="IPR017972">
    <property type="entry name" value="Cyt_P450_CS"/>
</dbReference>
<accession>I0UWP8</accession>
<dbReference type="GO" id="GO:0005506">
    <property type="term" value="F:iron ion binding"/>
    <property type="evidence" value="ECO:0007669"/>
    <property type="project" value="InterPro"/>
</dbReference>
<evidence type="ECO:0000256" key="7">
    <source>
        <dbReference type="RuleBase" id="RU000461"/>
    </source>
</evidence>
<keyword evidence="3 7" id="KW-0479">Metal-binding</keyword>
<comment type="similarity">
    <text evidence="1 7">Belongs to the cytochrome P450 family.</text>
</comment>
<dbReference type="GO" id="GO:0016705">
    <property type="term" value="F:oxidoreductase activity, acting on paired donors, with incorporation or reduction of molecular oxygen"/>
    <property type="evidence" value="ECO:0007669"/>
    <property type="project" value="InterPro"/>
</dbReference>
<protein>
    <submittedName>
        <fullName evidence="8">Cytochrome P450</fullName>
    </submittedName>
</protein>
<sequence>MTTAANPSRDVLDMSFFQDPYEVYERLRAEGPVHPMRTPDGIDVWVIARYEEAKAALSDARFTKTFDGVPDIFAQQNTGISAHEGYTDILTKHMLFADPPDHTRLRELSAKAFTRRRVESLRPEITRIVDGLLDTLAGEQEIDLLRRVSFPMSMAVTCRLLGIPPADEDAFRRWTETIFTTNDPARMNEAVRAVDEYLVGVIEAKRADPADDLITALINARDDGDRLTDRELVSTCALMFVAGYETTASMVGNAVLALLEHPDKLAELKADPSLMPNAVDELLRFDGPVNVATLRSTATDVTIGDTTIPKGQFVLVSLISANRDGDKFPEPERLDFTRPLGGSLAFGHGIHYCLGAPLSRVEIEVALSRLLARYPNLSLARKPSTLTWRNSLLVRGLTALPIRLS</sequence>
<evidence type="ECO:0000256" key="2">
    <source>
        <dbReference type="ARBA" id="ARBA00022617"/>
    </source>
</evidence>
<dbReference type="Gene3D" id="1.10.630.10">
    <property type="entry name" value="Cytochrome P450"/>
    <property type="match status" value="1"/>
</dbReference>
<dbReference type="GO" id="GO:0020037">
    <property type="term" value="F:heme binding"/>
    <property type="evidence" value="ECO:0007669"/>
    <property type="project" value="InterPro"/>
</dbReference>
<dbReference type="Proteomes" id="UP000004691">
    <property type="component" value="Unassembled WGS sequence"/>
</dbReference>
<dbReference type="PANTHER" id="PTHR46696">
    <property type="entry name" value="P450, PUTATIVE (EUROFUNG)-RELATED"/>
    <property type="match status" value="1"/>
</dbReference>
<keyword evidence="5 7" id="KW-0408">Iron</keyword>
<reference evidence="8 9" key="1">
    <citation type="submission" date="2012-01" db="EMBL/GenBank/DDBJ databases">
        <title>Improved High-Quality Draft sequence of Saccharomonospora xinjiangensis XJ-54.</title>
        <authorList>
            <consortium name="US DOE Joint Genome Institute"/>
            <person name="Lucas S."/>
            <person name="Han J."/>
            <person name="Lapidus A."/>
            <person name="Cheng J.-F."/>
            <person name="Goodwin L."/>
            <person name="Pitluck S."/>
            <person name="Peters L."/>
            <person name="Mikhailova N."/>
            <person name="Teshima H."/>
            <person name="Detter J.C."/>
            <person name="Han C."/>
            <person name="Tapia R."/>
            <person name="Land M."/>
            <person name="Hauser L."/>
            <person name="Kyrpides N."/>
            <person name="Ivanova N."/>
            <person name="Pagani I."/>
            <person name="Brambilla E.-M."/>
            <person name="Klenk H.-P."/>
            <person name="Woyke T."/>
        </authorList>
    </citation>
    <scope>NUCLEOTIDE SEQUENCE [LARGE SCALE GENOMIC DNA]</scope>
    <source>
        <strain evidence="8 9">XJ-54</strain>
    </source>
</reference>
<dbReference type="OrthoDB" id="5500002at2"/>
<evidence type="ECO:0000256" key="3">
    <source>
        <dbReference type="ARBA" id="ARBA00022723"/>
    </source>
</evidence>
<dbReference type="RefSeq" id="WP_006236389.1">
    <property type="nucleotide sequence ID" value="NZ_JH636049.1"/>
</dbReference>
<dbReference type="PANTHER" id="PTHR46696:SF1">
    <property type="entry name" value="CYTOCHROME P450 YJIB-RELATED"/>
    <property type="match status" value="1"/>
</dbReference>
<keyword evidence="2 7" id="KW-0349">Heme</keyword>
<dbReference type="InterPro" id="IPR002397">
    <property type="entry name" value="Cyt_P450_B"/>
</dbReference>
<keyword evidence="6 7" id="KW-0503">Monooxygenase</keyword>
<dbReference type="eggNOG" id="COG2124">
    <property type="taxonomic scope" value="Bacteria"/>
</dbReference>
<dbReference type="CDD" id="cd11029">
    <property type="entry name" value="CYP107-like"/>
    <property type="match status" value="1"/>
</dbReference>
<dbReference type="STRING" id="882086.SacxiDRAFT_0012"/>
<dbReference type="InterPro" id="IPR001128">
    <property type="entry name" value="Cyt_P450"/>
</dbReference>
<dbReference type="SUPFAM" id="SSF48264">
    <property type="entry name" value="Cytochrome P450"/>
    <property type="match status" value="1"/>
</dbReference>
<evidence type="ECO:0000313" key="8">
    <source>
        <dbReference type="EMBL" id="EID52301.1"/>
    </source>
</evidence>
<dbReference type="EMBL" id="JH636049">
    <property type="protein sequence ID" value="EID52301.1"/>
    <property type="molecule type" value="Genomic_DNA"/>
</dbReference>
<gene>
    <name evidence="8" type="ORF">SacxiDRAFT_0012</name>
</gene>
<dbReference type="PROSITE" id="PS00086">
    <property type="entry name" value="CYTOCHROME_P450"/>
    <property type="match status" value="1"/>
</dbReference>
<dbReference type="PRINTS" id="PR00359">
    <property type="entry name" value="BP450"/>
</dbReference>
<dbReference type="GO" id="GO:0004497">
    <property type="term" value="F:monooxygenase activity"/>
    <property type="evidence" value="ECO:0007669"/>
    <property type="project" value="UniProtKB-KW"/>
</dbReference>
<organism evidence="8 9">
    <name type="scientific">Saccharomonospora xinjiangensis XJ-54</name>
    <dbReference type="NCBI Taxonomy" id="882086"/>
    <lineage>
        <taxon>Bacteria</taxon>
        <taxon>Bacillati</taxon>
        <taxon>Actinomycetota</taxon>
        <taxon>Actinomycetes</taxon>
        <taxon>Pseudonocardiales</taxon>
        <taxon>Pseudonocardiaceae</taxon>
        <taxon>Saccharomonospora</taxon>
    </lineage>
</organism>
<dbReference type="InterPro" id="IPR036396">
    <property type="entry name" value="Cyt_P450_sf"/>
</dbReference>
<evidence type="ECO:0000256" key="1">
    <source>
        <dbReference type="ARBA" id="ARBA00010617"/>
    </source>
</evidence>
<keyword evidence="9" id="KW-1185">Reference proteome</keyword>